<dbReference type="InterPro" id="IPR008969">
    <property type="entry name" value="CarboxyPept-like_regulatory"/>
</dbReference>
<dbReference type="Gene3D" id="2.40.170.20">
    <property type="entry name" value="TonB-dependent receptor, beta-barrel domain"/>
    <property type="match status" value="1"/>
</dbReference>
<comment type="caution">
    <text evidence="9">The sequence shown here is derived from an EMBL/GenBank/DDBJ whole genome shotgun (WGS) entry which is preliminary data.</text>
</comment>
<dbReference type="InterPro" id="IPR023996">
    <property type="entry name" value="TonB-dep_OMP_SusC/RagA"/>
</dbReference>
<name>A0ABX0HCG9_9BACT</name>
<protein>
    <submittedName>
        <fullName evidence="9">TonB-dependent receptor</fullName>
    </submittedName>
</protein>
<proteinExistence type="inferred from homology"/>
<dbReference type="InterPro" id="IPR039426">
    <property type="entry name" value="TonB-dep_rcpt-like"/>
</dbReference>
<keyword evidence="4 7" id="KW-0812">Transmembrane</keyword>
<keyword evidence="6 7" id="KW-0998">Cell outer membrane</keyword>
<gene>
    <name evidence="9" type="ORF">G9Q97_22445</name>
</gene>
<evidence type="ECO:0000256" key="5">
    <source>
        <dbReference type="ARBA" id="ARBA00023136"/>
    </source>
</evidence>
<dbReference type="NCBIfam" id="TIGR04057">
    <property type="entry name" value="SusC_RagA_signa"/>
    <property type="match status" value="1"/>
</dbReference>
<dbReference type="RefSeq" id="WP_166151137.1">
    <property type="nucleotide sequence ID" value="NZ_JAANYN010000015.1"/>
</dbReference>
<dbReference type="PROSITE" id="PS52016">
    <property type="entry name" value="TONB_DEPENDENT_REC_3"/>
    <property type="match status" value="1"/>
</dbReference>
<keyword evidence="2 7" id="KW-0813">Transport</keyword>
<evidence type="ECO:0000256" key="2">
    <source>
        <dbReference type="ARBA" id="ARBA00022448"/>
    </source>
</evidence>
<reference evidence="9 10" key="1">
    <citation type="submission" date="2020-03" db="EMBL/GenBank/DDBJ databases">
        <title>Cyclobacterium plantarum sp. nov., a marine bacterium isolated from a coastal-marine wetland.</title>
        <authorList>
            <person name="Sanchez-Porro C."/>
            <person name="Ventosa A."/>
            <person name="Amoozegar M."/>
        </authorList>
    </citation>
    <scope>NUCLEOTIDE SEQUENCE [LARGE SCALE GENOMIC DNA]</scope>
    <source>
        <strain evidence="9 10">GBPx2</strain>
    </source>
</reference>
<comment type="subcellular location">
    <subcellularLocation>
        <location evidence="1 7">Cell outer membrane</location>
        <topology evidence="1 7">Multi-pass membrane protein</topology>
    </subcellularLocation>
</comment>
<evidence type="ECO:0000256" key="7">
    <source>
        <dbReference type="PROSITE-ProRule" id="PRU01360"/>
    </source>
</evidence>
<dbReference type="Gene3D" id="2.170.130.10">
    <property type="entry name" value="TonB-dependent receptor, plug domain"/>
    <property type="match status" value="1"/>
</dbReference>
<accession>A0ABX0HCG9</accession>
<keyword evidence="3 7" id="KW-1134">Transmembrane beta strand</keyword>
<evidence type="ECO:0000256" key="3">
    <source>
        <dbReference type="ARBA" id="ARBA00022452"/>
    </source>
</evidence>
<evidence type="ECO:0000256" key="6">
    <source>
        <dbReference type="ARBA" id="ARBA00023237"/>
    </source>
</evidence>
<evidence type="ECO:0000313" key="9">
    <source>
        <dbReference type="EMBL" id="NHE59579.1"/>
    </source>
</evidence>
<dbReference type="SUPFAM" id="SSF49464">
    <property type="entry name" value="Carboxypeptidase regulatory domain-like"/>
    <property type="match status" value="1"/>
</dbReference>
<evidence type="ECO:0000256" key="1">
    <source>
        <dbReference type="ARBA" id="ARBA00004571"/>
    </source>
</evidence>
<dbReference type="SUPFAM" id="SSF56935">
    <property type="entry name" value="Porins"/>
    <property type="match status" value="1"/>
</dbReference>
<dbReference type="EMBL" id="JAANYN010000015">
    <property type="protein sequence ID" value="NHE59579.1"/>
    <property type="molecule type" value="Genomic_DNA"/>
</dbReference>
<dbReference type="InterPro" id="IPR037066">
    <property type="entry name" value="Plug_dom_sf"/>
</dbReference>
<dbReference type="Gene3D" id="2.60.40.1120">
    <property type="entry name" value="Carboxypeptidase-like, regulatory domain"/>
    <property type="match status" value="1"/>
</dbReference>
<evidence type="ECO:0000313" key="10">
    <source>
        <dbReference type="Proteomes" id="UP000649799"/>
    </source>
</evidence>
<evidence type="ECO:0000259" key="8">
    <source>
        <dbReference type="Pfam" id="PF07715"/>
    </source>
</evidence>
<comment type="similarity">
    <text evidence="7">Belongs to the TonB-dependent receptor family.</text>
</comment>
<keyword evidence="9" id="KW-0675">Receptor</keyword>
<organism evidence="9 10">
    <name type="scientific">Cyclobacterium plantarum</name>
    <dbReference type="NCBI Taxonomy" id="2716263"/>
    <lineage>
        <taxon>Bacteria</taxon>
        <taxon>Pseudomonadati</taxon>
        <taxon>Bacteroidota</taxon>
        <taxon>Cytophagia</taxon>
        <taxon>Cytophagales</taxon>
        <taxon>Cyclobacteriaceae</taxon>
        <taxon>Cyclobacterium</taxon>
    </lineage>
</organism>
<dbReference type="InterPro" id="IPR012910">
    <property type="entry name" value="Plug_dom"/>
</dbReference>
<dbReference type="Proteomes" id="UP000649799">
    <property type="component" value="Unassembled WGS sequence"/>
</dbReference>
<dbReference type="Pfam" id="PF13715">
    <property type="entry name" value="CarbopepD_reg_2"/>
    <property type="match status" value="1"/>
</dbReference>
<keyword evidence="10" id="KW-1185">Reference proteome</keyword>
<dbReference type="InterPro" id="IPR036942">
    <property type="entry name" value="Beta-barrel_TonB_sf"/>
</dbReference>
<evidence type="ECO:0000256" key="4">
    <source>
        <dbReference type="ARBA" id="ARBA00022692"/>
    </source>
</evidence>
<dbReference type="InterPro" id="IPR023997">
    <property type="entry name" value="TonB-dep_OMP_SusC/RagA_CS"/>
</dbReference>
<sequence length="1144" mass="126250">MKNLILLHVIRMTKLFTYAFLIQFLSMSFLFAWNGNAQIKDIEEVMITLTLEDTKIEKAFSTIEKMTGFSFVYTDKELKGTPRVTTAGGTQTVYDLLSLIGRQTGLYFKQVNRNIHVRKVPQQEKELERVANVEALLEINITGRVTDENGEPLPGASITVSGTTSGTVTDIDGNYSITVPENATLVFSYIGYESKSIVVGMQNTINVTLGEDQSSLEEVVVTGYGTQERAKVTSAISEVNTSELKSLPLSQPGQLLQGRASGITVRDNNGAPGSTPSIQVRGLSSINAGVSPLVVIDGNPVGDIPSSLSANDIEKITVLKDAASTSIYGARGSNGVVLIETVRAKEAQGQVEYTVSGGYNYLPQNWRPTFLNAQQYAQYNVERIQELNARNNTSNPVPQIYLDVLADPNYGPGTNWQDEVFQEGSDARFQSHNLTYRGGNEKLRGAVSAGYLDQDGLLPNTNFKRYSLRTNVDGKFNDWLSAGANLSVSHTESNETPELGPRGISMTAMTLSPLKSPYDENGELVPYIDGDSPGYFSFANPLFKSKVTKDQTISRDIYAGMNLDIKIIEGLHFRPRVYSRLLTTTNNVFIPTTVGRPAIGNGGRPPLTNSASNVNYDITNWGFDNLLSYDRMIGMHSFGTLLGYTSQKQSGEMSSINASNFPNDNNINFLEASQVSAAVTDRSNWALAAFFGRLNYDFNGKYLAEVNFRREGSSRFGAKNKYGNFPSASVGWRVSEESFYPKDFFINELKIRSSYGITGNSAIGDFDQYGQILSIPNLNNLNNNYNYVLNSAIVTGKALASLGSENLKWETSKQFDIGLSLGFLDDQFGLKVDYYEKTTEDMLFNVSVPQASGFSSSRINIGEMLNKGWDFEAVGTHQVNAFRWNGNLNVSLLRNVVTSMPEQIERITIGDNITEEGLPVGSLWGYQIDGIFNTEEQLDNPDLYGYPGAKDFGAYIYRDVNNDGIINAQDKTNIGNPHPRTVIGFNNQFIYKNLSLSILMTGSFGYQIANALYEASYNEVGRWNVDEAFLTRWKSPENPGAGRIPAIYYPGQHFVSNVYVENGDHLWIKNVTLGYQLPPSLIDKTEFISNVRFTLSAQNLFKITNYTGYNPEVSQNGGTPSRIGVDNFAYPVPRTITIGASITL</sequence>
<feature type="domain" description="TonB-dependent receptor plug" evidence="8">
    <location>
        <begin position="230"/>
        <end position="336"/>
    </location>
</feature>
<dbReference type="Pfam" id="PF07715">
    <property type="entry name" value="Plug"/>
    <property type="match status" value="1"/>
</dbReference>
<dbReference type="NCBIfam" id="TIGR04056">
    <property type="entry name" value="OMP_RagA_SusC"/>
    <property type="match status" value="1"/>
</dbReference>
<keyword evidence="5 7" id="KW-0472">Membrane</keyword>